<protein>
    <submittedName>
        <fullName evidence="2">Uncharacterized protein</fullName>
    </submittedName>
</protein>
<organism evidence="2 3">
    <name type="scientific">Arctia plantaginis</name>
    <name type="common">Wood tiger moth</name>
    <name type="synonym">Phalaena plantaginis</name>
    <dbReference type="NCBI Taxonomy" id="874455"/>
    <lineage>
        <taxon>Eukaryota</taxon>
        <taxon>Metazoa</taxon>
        <taxon>Ecdysozoa</taxon>
        <taxon>Arthropoda</taxon>
        <taxon>Hexapoda</taxon>
        <taxon>Insecta</taxon>
        <taxon>Pterygota</taxon>
        <taxon>Neoptera</taxon>
        <taxon>Endopterygota</taxon>
        <taxon>Lepidoptera</taxon>
        <taxon>Glossata</taxon>
        <taxon>Ditrysia</taxon>
        <taxon>Noctuoidea</taxon>
        <taxon>Erebidae</taxon>
        <taxon>Arctiinae</taxon>
        <taxon>Arctia</taxon>
    </lineage>
</organism>
<keyword evidence="1" id="KW-0732">Signal</keyword>
<evidence type="ECO:0000313" key="3">
    <source>
        <dbReference type="Proteomes" id="UP000494106"/>
    </source>
</evidence>
<dbReference type="EMBL" id="CADEBC010000123">
    <property type="protein sequence ID" value="CAB3222962.1"/>
    <property type="molecule type" value="Genomic_DNA"/>
</dbReference>
<proteinExistence type="predicted"/>
<evidence type="ECO:0000313" key="2">
    <source>
        <dbReference type="EMBL" id="CAB3222962.1"/>
    </source>
</evidence>
<dbReference type="AlphaFoldDB" id="A0A8S0YY37"/>
<dbReference type="OrthoDB" id="7217712at2759"/>
<feature type="chain" id="PRO_5035825820" evidence="1">
    <location>
        <begin position="18"/>
        <end position="199"/>
    </location>
</feature>
<name>A0A8S0YY37_ARCPL</name>
<comment type="caution">
    <text evidence="2">The sequence shown here is derived from an EMBL/GenBank/DDBJ whole genome shotgun (WGS) entry which is preliminary data.</text>
</comment>
<evidence type="ECO:0000256" key="1">
    <source>
        <dbReference type="SAM" id="SignalP"/>
    </source>
</evidence>
<gene>
    <name evidence="2" type="ORF">APLA_LOCUS1388</name>
</gene>
<reference evidence="2 3" key="1">
    <citation type="submission" date="2020-04" db="EMBL/GenBank/DDBJ databases">
        <authorList>
            <person name="Wallbank WR R."/>
            <person name="Pardo Diaz C."/>
            <person name="Kozak K."/>
            <person name="Martin S."/>
            <person name="Jiggins C."/>
            <person name="Moest M."/>
            <person name="Warren A I."/>
            <person name="Byers J.R.P. K."/>
            <person name="Montejo-Kovacevich G."/>
            <person name="Yen C E."/>
        </authorList>
    </citation>
    <scope>NUCLEOTIDE SEQUENCE [LARGE SCALE GENOMIC DNA]</scope>
</reference>
<keyword evidence="3" id="KW-1185">Reference proteome</keyword>
<sequence length="199" mass="23572">MYPILLFSAVLIHIVICNELNHSNQGSEIKQSAAENRNVMIPHNASYIEKAENMIRMPTINPLEDKKKKFLKKSPKRTIQKIIKKKKQKTKRIYVIKLQTTTKTAHTYYDKGQDDLSAWKDDQTTLASNLRKKPKKYKLKGARNPTPFQKLQKKKFYKREKRGAVDREDVYILKDFDELKFLNTNKDFNVVQTHIKKYW</sequence>
<dbReference type="Proteomes" id="UP000494106">
    <property type="component" value="Unassembled WGS sequence"/>
</dbReference>
<accession>A0A8S0YY37</accession>
<feature type="signal peptide" evidence="1">
    <location>
        <begin position="1"/>
        <end position="17"/>
    </location>
</feature>